<name>A0A382WMX4_9ZZZZ</name>
<organism evidence="3">
    <name type="scientific">marine metagenome</name>
    <dbReference type="NCBI Taxonomy" id="408172"/>
    <lineage>
        <taxon>unclassified sequences</taxon>
        <taxon>metagenomes</taxon>
        <taxon>ecological metagenomes</taxon>
    </lineage>
</organism>
<dbReference type="EMBL" id="UINC01160990">
    <property type="protein sequence ID" value="SVD59924.1"/>
    <property type="molecule type" value="Genomic_DNA"/>
</dbReference>
<feature type="non-terminal residue" evidence="3">
    <location>
        <position position="53"/>
    </location>
</feature>
<gene>
    <name evidence="3" type="ORF">METZ01_LOCUS412778</name>
</gene>
<dbReference type="Gene3D" id="1.10.150.130">
    <property type="match status" value="1"/>
</dbReference>
<reference evidence="3" key="1">
    <citation type="submission" date="2018-05" db="EMBL/GenBank/DDBJ databases">
        <authorList>
            <person name="Lanie J.A."/>
            <person name="Ng W.-L."/>
            <person name="Kazmierczak K.M."/>
            <person name="Andrzejewski T.M."/>
            <person name="Davidsen T.M."/>
            <person name="Wayne K.J."/>
            <person name="Tettelin H."/>
            <person name="Glass J.I."/>
            <person name="Rusch D."/>
            <person name="Podicherti R."/>
            <person name="Tsui H.-C.T."/>
            <person name="Winkler M.E."/>
        </authorList>
    </citation>
    <scope>NUCLEOTIDE SEQUENCE</scope>
</reference>
<keyword evidence="1" id="KW-0238">DNA-binding</keyword>
<evidence type="ECO:0000313" key="3">
    <source>
        <dbReference type="EMBL" id="SVD59924.1"/>
    </source>
</evidence>
<protein>
    <recommendedName>
        <fullName evidence="2">Core-binding (CB) domain-containing protein</fullName>
    </recommendedName>
</protein>
<dbReference type="PROSITE" id="PS51900">
    <property type="entry name" value="CB"/>
    <property type="match status" value="1"/>
</dbReference>
<sequence length="53" mass="5915">MLVVERGAAPNTLDSYGRDLRHFSEFNGSAIDQANADDIRNYLAQMEREGMAP</sequence>
<evidence type="ECO:0000256" key="1">
    <source>
        <dbReference type="ARBA" id="ARBA00023125"/>
    </source>
</evidence>
<accession>A0A382WMX4</accession>
<dbReference type="GO" id="GO:0015074">
    <property type="term" value="P:DNA integration"/>
    <property type="evidence" value="ECO:0007669"/>
    <property type="project" value="InterPro"/>
</dbReference>
<feature type="domain" description="Core-binding (CB)" evidence="2">
    <location>
        <begin position="1"/>
        <end position="53"/>
    </location>
</feature>
<proteinExistence type="predicted"/>
<dbReference type="InterPro" id="IPR044068">
    <property type="entry name" value="CB"/>
</dbReference>
<evidence type="ECO:0000259" key="2">
    <source>
        <dbReference type="PROSITE" id="PS51900"/>
    </source>
</evidence>
<dbReference type="GO" id="GO:0003677">
    <property type="term" value="F:DNA binding"/>
    <property type="evidence" value="ECO:0007669"/>
    <property type="project" value="UniProtKB-KW"/>
</dbReference>
<dbReference type="AlphaFoldDB" id="A0A382WMX4"/>
<dbReference type="InterPro" id="IPR004107">
    <property type="entry name" value="Integrase_SAM-like_N"/>
</dbReference>
<dbReference type="SUPFAM" id="SSF47823">
    <property type="entry name" value="lambda integrase-like, N-terminal domain"/>
    <property type="match status" value="1"/>
</dbReference>
<dbReference type="Pfam" id="PF02899">
    <property type="entry name" value="Phage_int_SAM_1"/>
    <property type="match status" value="1"/>
</dbReference>
<dbReference type="InterPro" id="IPR010998">
    <property type="entry name" value="Integrase_recombinase_N"/>
</dbReference>